<evidence type="ECO:0000256" key="6">
    <source>
        <dbReference type="SAM" id="Phobius"/>
    </source>
</evidence>
<keyword evidence="2 6" id="KW-0812">Transmembrane</keyword>
<evidence type="ECO:0000313" key="8">
    <source>
        <dbReference type="EMBL" id="CAF9922175.1"/>
    </source>
</evidence>
<accession>A0A8H3IP10</accession>
<reference evidence="8" key="1">
    <citation type="submission" date="2021-03" db="EMBL/GenBank/DDBJ databases">
        <authorList>
            <person name="Tagirdzhanova G."/>
        </authorList>
    </citation>
    <scope>NUCLEOTIDE SEQUENCE</scope>
</reference>
<dbReference type="Pfam" id="PF20684">
    <property type="entry name" value="Fung_rhodopsin"/>
    <property type="match status" value="1"/>
</dbReference>
<dbReference type="InterPro" id="IPR052337">
    <property type="entry name" value="SAT4-like"/>
</dbReference>
<feature type="domain" description="Rhodopsin" evidence="7">
    <location>
        <begin position="74"/>
        <end position="132"/>
    </location>
</feature>
<evidence type="ECO:0000256" key="1">
    <source>
        <dbReference type="ARBA" id="ARBA00004141"/>
    </source>
</evidence>
<keyword evidence="9" id="KW-1185">Reference proteome</keyword>
<evidence type="ECO:0000313" key="9">
    <source>
        <dbReference type="Proteomes" id="UP000664521"/>
    </source>
</evidence>
<dbReference type="GO" id="GO:0016020">
    <property type="term" value="C:membrane"/>
    <property type="evidence" value="ECO:0007669"/>
    <property type="project" value="UniProtKB-SubCell"/>
</dbReference>
<dbReference type="PANTHER" id="PTHR33048">
    <property type="entry name" value="PTH11-LIKE INTEGRAL MEMBRANE PROTEIN (AFU_ORTHOLOGUE AFUA_5G11245)"/>
    <property type="match status" value="1"/>
</dbReference>
<keyword evidence="3 6" id="KW-1133">Transmembrane helix</keyword>
<protein>
    <recommendedName>
        <fullName evidence="7">Rhodopsin domain-containing protein</fullName>
    </recommendedName>
</protein>
<keyword evidence="4 6" id="KW-0472">Membrane</keyword>
<dbReference type="PANTHER" id="PTHR33048:SF134">
    <property type="entry name" value="INTEGRAL MEMBRANE PROTEIN"/>
    <property type="match status" value="1"/>
</dbReference>
<organism evidence="8 9">
    <name type="scientific">Heterodermia speciosa</name>
    <dbReference type="NCBI Taxonomy" id="116794"/>
    <lineage>
        <taxon>Eukaryota</taxon>
        <taxon>Fungi</taxon>
        <taxon>Dikarya</taxon>
        <taxon>Ascomycota</taxon>
        <taxon>Pezizomycotina</taxon>
        <taxon>Lecanoromycetes</taxon>
        <taxon>OSLEUM clade</taxon>
        <taxon>Lecanoromycetidae</taxon>
        <taxon>Caliciales</taxon>
        <taxon>Physciaceae</taxon>
        <taxon>Heterodermia</taxon>
    </lineage>
</organism>
<sequence>MALAFGAIKMIVLRSFGFFFAFTFECGTDLAHYWTSAQAIEQYCVDTNALDVGFVVSNVLTDLLILAIPIPIFFLGYLSGIVRMVILIIDTYNSTLGDRDLIGLIRNIVVWSQVEAGVAAIAACLPTLRPLFLGKSLEERKGSDNEALASEASGINMDSIRGRESLGDLWPATTTETRVTWGFPNGHAVQGLPAGQIGVQNGIAFEEEHLRGP</sequence>
<comment type="subcellular location">
    <subcellularLocation>
        <location evidence="1">Membrane</location>
        <topology evidence="1">Multi-pass membrane protein</topology>
    </subcellularLocation>
</comment>
<comment type="similarity">
    <text evidence="5">Belongs to the SAT4 family.</text>
</comment>
<dbReference type="OrthoDB" id="5331848at2759"/>
<evidence type="ECO:0000256" key="2">
    <source>
        <dbReference type="ARBA" id="ARBA00022692"/>
    </source>
</evidence>
<name>A0A8H3IP10_9LECA</name>
<evidence type="ECO:0000259" key="7">
    <source>
        <dbReference type="Pfam" id="PF20684"/>
    </source>
</evidence>
<evidence type="ECO:0000256" key="3">
    <source>
        <dbReference type="ARBA" id="ARBA00022989"/>
    </source>
</evidence>
<dbReference type="AlphaFoldDB" id="A0A8H3IP10"/>
<dbReference type="EMBL" id="CAJPDS010000030">
    <property type="protein sequence ID" value="CAF9922175.1"/>
    <property type="molecule type" value="Genomic_DNA"/>
</dbReference>
<evidence type="ECO:0000256" key="4">
    <source>
        <dbReference type="ARBA" id="ARBA00023136"/>
    </source>
</evidence>
<dbReference type="InterPro" id="IPR049326">
    <property type="entry name" value="Rhodopsin_dom_fungi"/>
</dbReference>
<feature type="transmembrane region" description="Helical" evidence="6">
    <location>
        <begin position="63"/>
        <end position="89"/>
    </location>
</feature>
<evidence type="ECO:0000256" key="5">
    <source>
        <dbReference type="ARBA" id="ARBA00038359"/>
    </source>
</evidence>
<proteinExistence type="inferred from homology"/>
<comment type="caution">
    <text evidence="8">The sequence shown here is derived from an EMBL/GenBank/DDBJ whole genome shotgun (WGS) entry which is preliminary data.</text>
</comment>
<dbReference type="Proteomes" id="UP000664521">
    <property type="component" value="Unassembled WGS sequence"/>
</dbReference>
<gene>
    <name evidence="8" type="ORF">HETSPECPRED_004985</name>
</gene>